<protein>
    <submittedName>
        <fullName evidence="8">NADP-reducing hydrogenase subunit HndA</fullName>
        <ecNumber evidence="8">1.12.1.3</ecNumber>
    </submittedName>
</protein>
<evidence type="ECO:0000256" key="5">
    <source>
        <dbReference type="ARBA" id="ARBA00023014"/>
    </source>
</evidence>
<dbReference type="SUPFAM" id="SSF52833">
    <property type="entry name" value="Thioredoxin-like"/>
    <property type="match status" value="1"/>
</dbReference>
<dbReference type="InterPro" id="IPR041921">
    <property type="entry name" value="NuoE_N"/>
</dbReference>
<comment type="cofactor">
    <cofactor evidence="6">
        <name>[2Fe-2S] cluster</name>
        <dbReference type="ChEBI" id="CHEBI:190135"/>
    </cofactor>
</comment>
<dbReference type="GO" id="GO:0051537">
    <property type="term" value="F:2 iron, 2 sulfur cluster binding"/>
    <property type="evidence" value="ECO:0007669"/>
    <property type="project" value="UniProtKB-KW"/>
</dbReference>
<dbReference type="InterPro" id="IPR028431">
    <property type="entry name" value="NADP_DH_HndA-like"/>
</dbReference>
<evidence type="ECO:0000256" key="2">
    <source>
        <dbReference type="ARBA" id="ARBA00022714"/>
    </source>
</evidence>
<accession>A0A6N3DGG4</accession>
<dbReference type="InterPro" id="IPR002023">
    <property type="entry name" value="NuoE-like"/>
</dbReference>
<evidence type="ECO:0000256" key="6">
    <source>
        <dbReference type="ARBA" id="ARBA00034078"/>
    </source>
</evidence>
<dbReference type="GO" id="GO:0046872">
    <property type="term" value="F:metal ion binding"/>
    <property type="evidence" value="ECO:0007669"/>
    <property type="project" value="UniProtKB-KW"/>
</dbReference>
<evidence type="ECO:0000313" key="8">
    <source>
        <dbReference type="EMBL" id="VYU26179.1"/>
    </source>
</evidence>
<gene>
    <name evidence="8" type="primary">hndA</name>
    <name evidence="8" type="ORF">PGLFYP46_00666</name>
</gene>
<dbReference type="Gene3D" id="1.10.10.1590">
    <property type="entry name" value="NADH-quinone oxidoreductase subunit E"/>
    <property type="match status" value="1"/>
</dbReference>
<sequence length="168" mass="18847">MKLKTMSLDNALLKSLKDYIDTFDNKENNIISILHYAQDIFGYLPKELQIYIARLTNLPASKINGIVTFYSFFNEKKMGKFKVDVCLGTACFVKGSEEIMKAFRDELNVDGDGLSEDGIFNVNSIRCVGACGIGPVVRVNDKIYGHVEVADVKEIIASHRKELEEVSK</sequence>
<evidence type="ECO:0000256" key="1">
    <source>
        <dbReference type="ARBA" id="ARBA00010643"/>
    </source>
</evidence>
<keyword evidence="8" id="KW-0560">Oxidoreductase</keyword>
<comment type="cofactor">
    <cofactor evidence="7">
        <name>[2Fe-2S] cluster</name>
        <dbReference type="ChEBI" id="CHEBI:190135"/>
    </cofactor>
    <text evidence="7">Binds 1 [2Fe-2S] cluster.</text>
</comment>
<dbReference type="CDD" id="cd03064">
    <property type="entry name" value="TRX_Fd_NuoE"/>
    <property type="match status" value="1"/>
</dbReference>
<evidence type="ECO:0000256" key="7">
    <source>
        <dbReference type="PIRSR" id="PIRSR000216-1"/>
    </source>
</evidence>
<dbReference type="InterPro" id="IPR036249">
    <property type="entry name" value="Thioredoxin-like_sf"/>
</dbReference>
<dbReference type="AlphaFoldDB" id="A0A6N3DGG4"/>
<evidence type="ECO:0000256" key="4">
    <source>
        <dbReference type="ARBA" id="ARBA00023004"/>
    </source>
</evidence>
<organism evidence="8">
    <name type="scientific">Peptoniphilus gorbachii</name>
    <dbReference type="NCBI Taxonomy" id="411567"/>
    <lineage>
        <taxon>Bacteria</taxon>
        <taxon>Bacillati</taxon>
        <taxon>Bacillota</taxon>
        <taxon>Tissierellia</taxon>
        <taxon>Tissierellales</taxon>
        <taxon>Peptoniphilaceae</taxon>
        <taxon>Peptoniphilus</taxon>
    </lineage>
</organism>
<keyword evidence="2 7" id="KW-0001">2Fe-2S</keyword>
<dbReference type="EMBL" id="CACRUP010000024">
    <property type="protein sequence ID" value="VYU26179.1"/>
    <property type="molecule type" value="Genomic_DNA"/>
</dbReference>
<feature type="binding site" evidence="7">
    <location>
        <position position="91"/>
    </location>
    <ligand>
        <name>[2Fe-2S] cluster</name>
        <dbReference type="ChEBI" id="CHEBI:190135"/>
    </ligand>
</feature>
<proteinExistence type="inferred from homology"/>
<dbReference type="RefSeq" id="WP_156702804.1">
    <property type="nucleotide sequence ID" value="NZ_CACRUP010000024.1"/>
</dbReference>
<keyword evidence="4 7" id="KW-0408">Iron</keyword>
<keyword evidence="3 7" id="KW-0479">Metal-binding</keyword>
<dbReference type="PANTHER" id="PTHR43342:SF2">
    <property type="entry name" value="POTENTIAL NAD-REDUCING HYDROGENASE SUBUNIT"/>
    <property type="match status" value="1"/>
</dbReference>
<dbReference type="GO" id="GO:0050583">
    <property type="term" value="F:hydrogen dehydrogenase (NADP+) activity"/>
    <property type="evidence" value="ECO:0007669"/>
    <property type="project" value="UniProtKB-EC"/>
</dbReference>
<feature type="binding site" evidence="7">
    <location>
        <position position="127"/>
    </location>
    <ligand>
        <name>[2Fe-2S] cluster</name>
        <dbReference type="ChEBI" id="CHEBI:190135"/>
    </ligand>
</feature>
<evidence type="ECO:0000256" key="3">
    <source>
        <dbReference type="ARBA" id="ARBA00022723"/>
    </source>
</evidence>
<dbReference type="PIRSF" id="PIRSF000216">
    <property type="entry name" value="NADH_DH_24kDa"/>
    <property type="match status" value="1"/>
</dbReference>
<keyword evidence="5 7" id="KW-0411">Iron-sulfur</keyword>
<dbReference type="EC" id="1.12.1.3" evidence="8"/>
<dbReference type="Gene3D" id="3.40.30.10">
    <property type="entry name" value="Glutaredoxin"/>
    <property type="match status" value="1"/>
</dbReference>
<name>A0A6N3DGG4_9FIRM</name>
<comment type="similarity">
    <text evidence="1">Belongs to the complex I 24 kDa subunit family.</text>
</comment>
<dbReference type="InterPro" id="IPR042128">
    <property type="entry name" value="NuoE_dom"/>
</dbReference>
<feature type="binding site" evidence="7">
    <location>
        <position position="86"/>
    </location>
    <ligand>
        <name>[2Fe-2S] cluster</name>
        <dbReference type="ChEBI" id="CHEBI:190135"/>
    </ligand>
</feature>
<feature type="binding site" evidence="7">
    <location>
        <position position="131"/>
    </location>
    <ligand>
        <name>[2Fe-2S] cluster</name>
        <dbReference type="ChEBI" id="CHEBI:190135"/>
    </ligand>
</feature>
<dbReference type="PANTHER" id="PTHR43342">
    <property type="entry name" value="NADH-QUINONE OXIDOREDUCTASE, E SUBUNIT"/>
    <property type="match status" value="1"/>
</dbReference>
<reference evidence="8" key="1">
    <citation type="submission" date="2019-11" db="EMBL/GenBank/DDBJ databases">
        <authorList>
            <person name="Feng L."/>
        </authorList>
    </citation>
    <scope>NUCLEOTIDE SEQUENCE</scope>
    <source>
        <strain evidence="8">PgorbachiiLFYP46</strain>
    </source>
</reference>
<dbReference type="Pfam" id="PF01257">
    <property type="entry name" value="2Fe-2S_thioredx"/>
    <property type="match status" value="1"/>
</dbReference>